<accession>A0A6J5NG46</accession>
<proteinExistence type="predicted"/>
<protein>
    <submittedName>
        <fullName evidence="1">Uncharacterized protein</fullName>
    </submittedName>
</protein>
<reference evidence="1" key="1">
    <citation type="submission" date="2020-04" db="EMBL/GenBank/DDBJ databases">
        <authorList>
            <person name="Chiriac C."/>
            <person name="Salcher M."/>
            <person name="Ghai R."/>
            <person name="Kavagutti S V."/>
        </authorList>
    </citation>
    <scope>NUCLEOTIDE SEQUENCE</scope>
</reference>
<organism evidence="1">
    <name type="scientific">uncultured Caudovirales phage</name>
    <dbReference type="NCBI Taxonomy" id="2100421"/>
    <lineage>
        <taxon>Viruses</taxon>
        <taxon>Duplodnaviria</taxon>
        <taxon>Heunggongvirae</taxon>
        <taxon>Uroviricota</taxon>
        <taxon>Caudoviricetes</taxon>
        <taxon>Peduoviridae</taxon>
        <taxon>Maltschvirus</taxon>
        <taxon>Maltschvirus maltsch</taxon>
    </lineage>
</organism>
<name>A0A6J5NG46_9CAUD</name>
<dbReference type="EMBL" id="LR796655">
    <property type="protein sequence ID" value="CAB4157757.1"/>
    <property type="molecule type" value="Genomic_DNA"/>
</dbReference>
<sequence>MSDITKLSDDELRQRLASNQYVGFAEKSVLDTSPTSFANIAKNTVESIVKGSAKGIVDLIGGWESLYNYLDADKNASAAEPTRILKGIKDLTGIDLKAAPYTTPYNIAAAGAPAAALTAVGVPGLFGGGRIAAPAKEFAVAGTLGATAPLITESPFGQAAIQISPYAAKGGFTSIQSAAMRPQGAFPPVSETQALLNVGPMTPGQLTLNRQQLATESRVAASPKAAEAPGFFKTQAESVQTYLDDLFTRSTQKTLNPEDLTKSVLTSFQNYGKALSTRLRSDASKDFNAAKRAGGQIDTQPVLDVVQTRLQGIPPETPGFDGLRSALGRIADEFTIPEVPASVTPSAIMGPTGQPLDVKIVPGTPAQAQKISIDRLQKNLAAWGEAAYSGKADFGKGNIFEGVAPGQAKAISLDVLRGYRQALDDAIQSGVPGADKLVQARDNFAGNIQRIEEFANRPLVKAFDVERATDLVPEQVITKLKTAPESQRAILIDVLQNNPEASAILDTIRRSTFDDILSKSKATGAAATAPEFNIDVALKELNKKENDFNFLFKTKQELNDARLVLNYMRRAVQSETGGAATGMAGSTAYATTKALGGNTQLANATKELTDVIRDKITNSADFSAILFNPDSKDALLKLAKGRTTLGVITDATKILGKTVGIAAVRGGPMLSVEQAPKEAVNAQLQTGTVSIESLSDDELKRLLQEQQ</sequence>
<gene>
    <name evidence="1" type="ORF">UFOVP678_46</name>
</gene>
<evidence type="ECO:0000313" key="1">
    <source>
        <dbReference type="EMBL" id="CAB4157757.1"/>
    </source>
</evidence>